<dbReference type="Pfam" id="PF02405">
    <property type="entry name" value="MlaE"/>
    <property type="match status" value="1"/>
</dbReference>
<proteinExistence type="predicted"/>
<dbReference type="GO" id="GO:0005548">
    <property type="term" value="F:phospholipid transporter activity"/>
    <property type="evidence" value="ECO:0007669"/>
    <property type="project" value="TreeGrafter"/>
</dbReference>
<evidence type="ECO:0000313" key="1">
    <source>
        <dbReference type="EMBL" id="SDH11916.1"/>
    </source>
</evidence>
<dbReference type="Proteomes" id="UP000183263">
    <property type="component" value="Unassembled WGS sequence"/>
</dbReference>
<dbReference type="OrthoDB" id="3745645at2"/>
<organism evidence="1 2">
    <name type="scientific">Rhodococcus triatomae</name>
    <dbReference type="NCBI Taxonomy" id="300028"/>
    <lineage>
        <taxon>Bacteria</taxon>
        <taxon>Bacillati</taxon>
        <taxon>Actinomycetota</taxon>
        <taxon>Actinomycetes</taxon>
        <taxon>Mycobacteriales</taxon>
        <taxon>Nocardiaceae</taxon>
        <taxon>Rhodococcus</taxon>
    </lineage>
</organism>
<keyword evidence="2" id="KW-1185">Reference proteome</keyword>
<protein>
    <submittedName>
        <fullName evidence="1">Phospholipid/cholesterol/gamma-HCH transport system permease protein</fullName>
    </submittedName>
</protein>
<gene>
    <name evidence="1" type="ORF">SAMN05444695_101213</name>
</gene>
<dbReference type="PANTHER" id="PTHR30188:SF13">
    <property type="entry name" value="CONSERVED HYPOTHETICAL INTEGRAL MEMBRANE PROTEIN YRBE3B"/>
    <property type="match status" value="1"/>
</dbReference>
<dbReference type="EMBL" id="FNDN01000001">
    <property type="protein sequence ID" value="SDH11916.1"/>
    <property type="molecule type" value="Genomic_DNA"/>
</dbReference>
<reference evidence="1 2" key="1">
    <citation type="submission" date="2016-10" db="EMBL/GenBank/DDBJ databases">
        <authorList>
            <person name="de Groot N.N."/>
        </authorList>
    </citation>
    <scope>NUCLEOTIDE SEQUENCE [LARGE SCALE GENOMIC DNA]</scope>
    <source>
        <strain evidence="1 2">DSM 44892</strain>
    </source>
</reference>
<name>A0A1G7ZTS4_9NOCA</name>
<dbReference type="AlphaFoldDB" id="A0A1G7ZTS4"/>
<evidence type="ECO:0000313" key="2">
    <source>
        <dbReference type="Proteomes" id="UP000183263"/>
    </source>
</evidence>
<dbReference type="InterPro" id="IPR030802">
    <property type="entry name" value="Permease_MalE"/>
</dbReference>
<sequence length="281" mass="29522">MHRPLIIRGRRAGTRTVDSLERLGEQVAFHGRVVAGIPGTVARYWREVLRLVAQVAFGSGTLLAGGGSVVVIFGISFFAGSQIGLEGYRGLNLVGLAPLSGVMSAIANTREVAPLVAAIALAAKVGTGFTAQLGAMRISEEIDALDVMAIPSVRYLVTTRVLAAMLAVVPLYLVGLFASYVATAFSVIVVKGQSAGTYGYYFGLFLTPNDILLSVVKVLVFAVVVTLVHCYYGYTATGGPEGVGRAAGRALRTSIVFLAFTDVAMTMALWGLRPHIPGLMA</sequence>
<dbReference type="GO" id="GO:0043190">
    <property type="term" value="C:ATP-binding cassette (ABC) transporter complex"/>
    <property type="evidence" value="ECO:0007669"/>
    <property type="project" value="InterPro"/>
</dbReference>
<dbReference type="PANTHER" id="PTHR30188">
    <property type="entry name" value="ABC TRANSPORTER PERMEASE PROTEIN-RELATED"/>
    <property type="match status" value="1"/>
</dbReference>
<dbReference type="RefSeq" id="WP_072737929.1">
    <property type="nucleotide sequence ID" value="NZ_CP048813.1"/>
</dbReference>
<accession>A0A1G7ZTS4</accession>